<dbReference type="NCBIfam" id="TIGR03953">
    <property type="entry name" value="rplD_bact"/>
    <property type="match status" value="1"/>
</dbReference>
<keyword evidence="10" id="KW-1185">Reference proteome</keyword>
<dbReference type="Pfam" id="PF00573">
    <property type="entry name" value="Ribosomal_L4"/>
    <property type="match status" value="1"/>
</dbReference>
<comment type="similarity">
    <text evidence="2">Belongs to the universal ribosomal protein uL4 family.</text>
</comment>
<dbReference type="OrthoDB" id="275876at2759"/>
<dbReference type="GO" id="GO:0005840">
    <property type="term" value="C:ribosome"/>
    <property type="evidence" value="ECO:0007669"/>
    <property type="project" value="UniProtKB-KW"/>
</dbReference>
<keyword evidence="4" id="KW-0496">Mitochondrion</keyword>
<dbReference type="InterPro" id="IPR002136">
    <property type="entry name" value="Ribosomal_uL4"/>
</dbReference>
<evidence type="ECO:0000256" key="1">
    <source>
        <dbReference type="ARBA" id="ARBA00004173"/>
    </source>
</evidence>
<name>A0A8S1C3K1_9INSE</name>
<evidence type="ECO:0000256" key="6">
    <source>
        <dbReference type="ARBA" id="ARBA00040565"/>
    </source>
</evidence>
<gene>
    <name evidence="9" type="ORF">CLODIP_2_CD14274</name>
</gene>
<evidence type="ECO:0000313" key="9">
    <source>
        <dbReference type="EMBL" id="CAB3362595.1"/>
    </source>
</evidence>
<feature type="region of interest" description="Disordered" evidence="8">
    <location>
        <begin position="121"/>
        <end position="153"/>
    </location>
</feature>
<dbReference type="EMBL" id="CADEPI010000009">
    <property type="protein sequence ID" value="CAB3362595.1"/>
    <property type="molecule type" value="Genomic_DNA"/>
</dbReference>
<comment type="caution">
    <text evidence="9">The sequence shown here is derived from an EMBL/GenBank/DDBJ whole genome shotgun (WGS) entry which is preliminary data.</text>
</comment>
<keyword evidence="3" id="KW-0689">Ribosomal protein</keyword>
<evidence type="ECO:0000256" key="8">
    <source>
        <dbReference type="SAM" id="MobiDB-lite"/>
    </source>
</evidence>
<dbReference type="InterPro" id="IPR023574">
    <property type="entry name" value="Ribosomal_uL4_dom_sf"/>
</dbReference>
<keyword evidence="5" id="KW-0687">Ribonucleoprotein</keyword>
<accession>A0A8S1C3K1</accession>
<dbReference type="SUPFAM" id="SSF52166">
    <property type="entry name" value="Ribosomal protein L4"/>
    <property type="match status" value="1"/>
</dbReference>
<dbReference type="FunFam" id="3.40.1370.10:FF:000005">
    <property type="entry name" value="39S ribosomal protein L4, mitochondrial"/>
    <property type="match status" value="1"/>
</dbReference>
<reference evidence="9 10" key="1">
    <citation type="submission" date="2020-04" db="EMBL/GenBank/DDBJ databases">
        <authorList>
            <person name="Alioto T."/>
            <person name="Alioto T."/>
            <person name="Gomez Garrido J."/>
        </authorList>
    </citation>
    <scope>NUCLEOTIDE SEQUENCE [LARGE SCALE GENOMIC DNA]</scope>
</reference>
<comment type="subcellular location">
    <subcellularLocation>
        <location evidence="1">Mitochondrion</location>
    </subcellularLocation>
</comment>
<evidence type="ECO:0000256" key="5">
    <source>
        <dbReference type="ARBA" id="ARBA00023274"/>
    </source>
</evidence>
<evidence type="ECO:0000256" key="4">
    <source>
        <dbReference type="ARBA" id="ARBA00023128"/>
    </source>
</evidence>
<organism evidence="9 10">
    <name type="scientific">Cloeon dipterum</name>
    <dbReference type="NCBI Taxonomy" id="197152"/>
    <lineage>
        <taxon>Eukaryota</taxon>
        <taxon>Metazoa</taxon>
        <taxon>Ecdysozoa</taxon>
        <taxon>Arthropoda</taxon>
        <taxon>Hexapoda</taxon>
        <taxon>Insecta</taxon>
        <taxon>Pterygota</taxon>
        <taxon>Palaeoptera</taxon>
        <taxon>Ephemeroptera</taxon>
        <taxon>Pisciforma</taxon>
        <taxon>Baetidae</taxon>
        <taxon>Cloeon</taxon>
    </lineage>
</organism>
<dbReference type="GO" id="GO:0006412">
    <property type="term" value="P:translation"/>
    <property type="evidence" value="ECO:0007669"/>
    <property type="project" value="InterPro"/>
</dbReference>
<evidence type="ECO:0000256" key="3">
    <source>
        <dbReference type="ARBA" id="ARBA00022980"/>
    </source>
</evidence>
<protein>
    <recommendedName>
        <fullName evidence="6">Large ribosomal subunit protein uL4m</fullName>
    </recommendedName>
    <alternativeName>
        <fullName evidence="7">39S ribosomal protein L4, mitochondrial</fullName>
    </alternativeName>
</protein>
<sequence>MMQNISKLFRNCGHRFLLPKFPMSTLESIESNPLDSELVPPSSSLAKSLNFKRKLESMPPNMEPKQAWLENLNTTDEEKISILELHPQVFGSMPRIDVIHKNVRWQTFYGRMDLHQAASRAELPGGGRKPWPQKGLGRARHGSNRSPLFYNGGKSHGPRAPKSYFYMLPYDLRILGLTTTLSVKLAQDDLHIVESLDIPTDDQQYIEELVQTRMWGPSVLFVDEQDVMPENITKATENIGHFNLMPAYGLNVFSMLKHDTLVLTLAALNRIEHQLLLNIHRNKNGKHQFRYMPSHH</sequence>
<dbReference type="InterPro" id="IPR013005">
    <property type="entry name" value="Ribosomal_uL4-like"/>
</dbReference>
<dbReference type="PANTHER" id="PTHR10746">
    <property type="entry name" value="50S RIBOSOMAL PROTEIN L4"/>
    <property type="match status" value="1"/>
</dbReference>
<dbReference type="GO" id="GO:0003735">
    <property type="term" value="F:structural constituent of ribosome"/>
    <property type="evidence" value="ECO:0007669"/>
    <property type="project" value="InterPro"/>
</dbReference>
<evidence type="ECO:0000313" key="10">
    <source>
        <dbReference type="Proteomes" id="UP000494165"/>
    </source>
</evidence>
<dbReference type="GO" id="GO:0005743">
    <property type="term" value="C:mitochondrial inner membrane"/>
    <property type="evidence" value="ECO:0007669"/>
    <property type="project" value="UniProtKB-ARBA"/>
</dbReference>
<dbReference type="Gene3D" id="3.40.1370.10">
    <property type="match status" value="1"/>
</dbReference>
<evidence type="ECO:0000256" key="7">
    <source>
        <dbReference type="ARBA" id="ARBA00082711"/>
    </source>
</evidence>
<evidence type="ECO:0000256" key="2">
    <source>
        <dbReference type="ARBA" id="ARBA00010528"/>
    </source>
</evidence>
<proteinExistence type="inferred from homology"/>
<dbReference type="GO" id="GO:1990904">
    <property type="term" value="C:ribonucleoprotein complex"/>
    <property type="evidence" value="ECO:0007669"/>
    <property type="project" value="UniProtKB-KW"/>
</dbReference>
<dbReference type="PANTHER" id="PTHR10746:SF6">
    <property type="entry name" value="LARGE RIBOSOMAL SUBUNIT PROTEIN UL4M"/>
    <property type="match status" value="1"/>
</dbReference>
<dbReference type="AlphaFoldDB" id="A0A8S1C3K1"/>
<dbReference type="Proteomes" id="UP000494165">
    <property type="component" value="Unassembled WGS sequence"/>
</dbReference>